<dbReference type="SUPFAM" id="SSF53649">
    <property type="entry name" value="Alkaline phosphatase-like"/>
    <property type="match status" value="1"/>
</dbReference>
<dbReference type="Proteomes" id="UP000018444">
    <property type="component" value="Unassembled WGS sequence"/>
</dbReference>
<dbReference type="Pfam" id="PF00884">
    <property type="entry name" value="Sulfatase"/>
    <property type="match status" value="1"/>
</dbReference>
<proteinExistence type="predicted"/>
<evidence type="ECO:0000256" key="4">
    <source>
        <dbReference type="ARBA" id="ARBA00022989"/>
    </source>
</evidence>
<keyword evidence="5 6" id="KW-0472">Membrane</keyword>
<evidence type="ECO:0000313" key="9">
    <source>
        <dbReference type="Proteomes" id="UP000018444"/>
    </source>
</evidence>
<feature type="transmembrane region" description="Helical" evidence="6">
    <location>
        <begin position="45"/>
        <end position="62"/>
    </location>
</feature>
<dbReference type="Gene3D" id="3.40.720.10">
    <property type="entry name" value="Alkaline Phosphatase, subunit A"/>
    <property type="match status" value="1"/>
</dbReference>
<protein>
    <recommendedName>
        <fullName evidence="7">Sulfatase N-terminal domain-containing protein</fullName>
    </recommendedName>
</protein>
<comment type="subcellular location">
    <subcellularLocation>
        <location evidence="1">Cell membrane</location>
        <topology evidence="1">Multi-pass membrane protein</topology>
    </subcellularLocation>
</comment>
<feature type="transmembrane region" description="Helical" evidence="6">
    <location>
        <begin position="140"/>
        <end position="157"/>
    </location>
</feature>
<dbReference type="EMBL" id="APPZ01000002">
    <property type="protein sequence ID" value="ENV74178.1"/>
    <property type="molecule type" value="Genomic_DNA"/>
</dbReference>
<dbReference type="PATRIC" id="fig|1217662.4.peg.203"/>
<evidence type="ECO:0000256" key="2">
    <source>
        <dbReference type="ARBA" id="ARBA00022475"/>
    </source>
</evidence>
<dbReference type="PANTHER" id="PTHR47371">
    <property type="entry name" value="LIPOTEICHOIC ACID SYNTHASE"/>
    <property type="match status" value="1"/>
</dbReference>
<keyword evidence="3 6" id="KW-0812">Transmembrane</keyword>
<sequence length="473" mass="55267">MKVNLFFKNDIGKLKFKELIKIISILILPNIIFLIVAYWTATSRPLINIDYLIAVFFLFMPWKIIRYIGLFVLIGALFFDSLMLLIQIFPFMDFAAIRYLSSFIALAPNLYKFGFIFFLIFLFTIVGVMHRLTFKIDQRAQAVFINSILLIIALFFMQTRITYAEFRAILGRDNYFVAYSQLRLYQEVRKDAFWSDSDITPKMEPLKNQKNSARYYLSQPNSEKVLYIIAESWGSLKNNEINKQIVRNIVNQKKDLQFINMGSFYTMGATVAGELRELCSIELMNNGFAFSRLNPSAFSKCLPNQLSHKSYKTIALHGANGVLYDRKDWYKHAGFQDVLFGENFIGLQRCKAFNGICDEKLFNVVGNKFRENINEKLFFYWMTLTSHSPYVENDIHNRRIDCEKFAINSDGEMCRNIHLHAQFFDDLAKLLQKPEMRGVEVMVVGDHQPPFFTQDFKYVNPLTVSYIHLKVKK</sequence>
<comment type="caution">
    <text evidence="8">The sequence shown here is derived from an EMBL/GenBank/DDBJ whole genome shotgun (WGS) entry which is preliminary data.</text>
</comment>
<keyword evidence="2" id="KW-1003">Cell membrane</keyword>
<evidence type="ECO:0000256" key="5">
    <source>
        <dbReference type="ARBA" id="ARBA00023136"/>
    </source>
</evidence>
<dbReference type="InterPro" id="IPR050448">
    <property type="entry name" value="OpgB/LTA_synthase_biosynth"/>
</dbReference>
<feature type="transmembrane region" description="Helical" evidence="6">
    <location>
        <begin position="20"/>
        <end position="39"/>
    </location>
</feature>
<dbReference type="InterPro" id="IPR000917">
    <property type="entry name" value="Sulfatase_N"/>
</dbReference>
<evidence type="ECO:0000259" key="7">
    <source>
        <dbReference type="Pfam" id="PF00884"/>
    </source>
</evidence>
<evidence type="ECO:0000256" key="6">
    <source>
        <dbReference type="SAM" id="Phobius"/>
    </source>
</evidence>
<accession>N9D0W9</accession>
<name>N9D0W9_ACIJO</name>
<feature type="transmembrane region" description="Helical" evidence="6">
    <location>
        <begin position="69"/>
        <end position="90"/>
    </location>
</feature>
<organism evidence="8 9">
    <name type="scientific">Acinetobacter johnsonii ANC 3681</name>
    <dbReference type="NCBI Taxonomy" id="1217662"/>
    <lineage>
        <taxon>Bacteria</taxon>
        <taxon>Pseudomonadati</taxon>
        <taxon>Pseudomonadota</taxon>
        <taxon>Gammaproteobacteria</taxon>
        <taxon>Moraxellales</taxon>
        <taxon>Moraxellaceae</taxon>
        <taxon>Acinetobacter</taxon>
    </lineage>
</organism>
<dbReference type="InterPro" id="IPR017850">
    <property type="entry name" value="Alkaline_phosphatase_core_sf"/>
</dbReference>
<evidence type="ECO:0000256" key="1">
    <source>
        <dbReference type="ARBA" id="ARBA00004651"/>
    </source>
</evidence>
<keyword evidence="4 6" id="KW-1133">Transmembrane helix</keyword>
<feature type="transmembrane region" description="Helical" evidence="6">
    <location>
        <begin position="110"/>
        <end position="128"/>
    </location>
</feature>
<evidence type="ECO:0000256" key="3">
    <source>
        <dbReference type="ARBA" id="ARBA00022692"/>
    </source>
</evidence>
<gene>
    <name evidence="8" type="ORF">F946_00212</name>
</gene>
<dbReference type="PANTHER" id="PTHR47371:SF3">
    <property type="entry name" value="PHOSPHOGLYCEROL TRANSFERASE I"/>
    <property type="match status" value="1"/>
</dbReference>
<dbReference type="HOGENOM" id="CLU_571984_0_0_6"/>
<dbReference type="RefSeq" id="WP_004978055.1">
    <property type="nucleotide sequence ID" value="NZ_KB849703.1"/>
</dbReference>
<dbReference type="GO" id="GO:0005886">
    <property type="term" value="C:plasma membrane"/>
    <property type="evidence" value="ECO:0007669"/>
    <property type="project" value="UniProtKB-SubCell"/>
</dbReference>
<dbReference type="GeneID" id="56337443"/>
<dbReference type="AlphaFoldDB" id="N9D0W9"/>
<reference evidence="8 9" key="1">
    <citation type="submission" date="2013-02" db="EMBL/GenBank/DDBJ databases">
        <title>The Genome Sequence of Acinetobacter johnsonii ANC 3681.</title>
        <authorList>
            <consortium name="The Broad Institute Genome Sequencing Platform"/>
            <consortium name="The Broad Institute Genome Sequencing Center for Infectious Disease"/>
            <person name="Cerqueira G."/>
            <person name="Feldgarden M."/>
            <person name="Courvalin P."/>
            <person name="Perichon B."/>
            <person name="Grillot-Courvalin C."/>
            <person name="Clermont D."/>
            <person name="Rocha E."/>
            <person name="Yoon E.-J."/>
            <person name="Nemec A."/>
            <person name="Walker B."/>
            <person name="Young S.K."/>
            <person name="Zeng Q."/>
            <person name="Gargeya S."/>
            <person name="Fitzgerald M."/>
            <person name="Haas B."/>
            <person name="Abouelleil A."/>
            <person name="Alvarado L."/>
            <person name="Arachchi H.M."/>
            <person name="Berlin A.M."/>
            <person name="Chapman S.B."/>
            <person name="Dewar J."/>
            <person name="Goldberg J."/>
            <person name="Griggs A."/>
            <person name="Gujja S."/>
            <person name="Hansen M."/>
            <person name="Howarth C."/>
            <person name="Imamovic A."/>
            <person name="Larimer J."/>
            <person name="McCowan C."/>
            <person name="Murphy C."/>
            <person name="Neiman D."/>
            <person name="Pearson M."/>
            <person name="Priest M."/>
            <person name="Roberts A."/>
            <person name="Saif S."/>
            <person name="Shea T."/>
            <person name="Sisk P."/>
            <person name="Sykes S."/>
            <person name="Wortman J."/>
            <person name="Nusbaum C."/>
            <person name="Birren B."/>
        </authorList>
    </citation>
    <scope>NUCLEOTIDE SEQUENCE [LARGE SCALE GENOMIC DNA]</scope>
    <source>
        <strain evidence="8 9">ANC 3681</strain>
    </source>
</reference>
<feature type="domain" description="Sulfatase N-terminal" evidence="7">
    <location>
        <begin position="225"/>
        <end position="451"/>
    </location>
</feature>
<evidence type="ECO:0000313" key="8">
    <source>
        <dbReference type="EMBL" id="ENV74178.1"/>
    </source>
</evidence>